<keyword evidence="5 13" id="KW-0732">Signal</keyword>
<feature type="compositionally biased region" description="Low complexity" evidence="12">
    <location>
        <begin position="353"/>
        <end position="362"/>
    </location>
</feature>
<feature type="compositionally biased region" description="Low complexity" evidence="12">
    <location>
        <begin position="383"/>
        <end position="392"/>
    </location>
</feature>
<name>A0A1A6A733_9TREE</name>
<dbReference type="GO" id="GO:0046872">
    <property type="term" value="F:metal ion binding"/>
    <property type="evidence" value="ECO:0007669"/>
    <property type="project" value="UniProtKB-KW"/>
</dbReference>
<feature type="compositionally biased region" description="Gly residues" evidence="12">
    <location>
        <begin position="343"/>
        <end position="352"/>
    </location>
</feature>
<keyword evidence="4" id="KW-0479">Metal-binding</keyword>
<protein>
    <submittedName>
        <fullName evidence="14">Uncharacterized protein</fullName>
    </submittedName>
</protein>
<evidence type="ECO:0000313" key="14">
    <source>
        <dbReference type="EMBL" id="OBR85866.1"/>
    </source>
</evidence>
<evidence type="ECO:0000256" key="5">
    <source>
        <dbReference type="ARBA" id="ARBA00022729"/>
    </source>
</evidence>
<evidence type="ECO:0000256" key="3">
    <source>
        <dbReference type="ARBA" id="ARBA00022525"/>
    </source>
</evidence>
<evidence type="ECO:0000313" key="16">
    <source>
        <dbReference type="Proteomes" id="UP000078595"/>
    </source>
</evidence>
<feature type="compositionally biased region" description="Low complexity" evidence="12">
    <location>
        <begin position="327"/>
        <end position="342"/>
    </location>
</feature>
<dbReference type="VEuPathDB" id="FungiDB:I303_03580"/>
<dbReference type="Proteomes" id="UP000078595">
    <property type="component" value="Chromosome 4"/>
</dbReference>
<accession>A0A1A6A733</accession>
<evidence type="ECO:0000256" key="12">
    <source>
        <dbReference type="SAM" id="MobiDB-lite"/>
    </source>
</evidence>
<reference evidence="15" key="2">
    <citation type="submission" date="2013-07" db="EMBL/GenBank/DDBJ databases">
        <authorList>
            <consortium name="The Broad Institute Genome Sequencing Platform"/>
            <person name="Cuomo C."/>
            <person name="Litvintseva A."/>
            <person name="Chen Y."/>
            <person name="Heitman J."/>
            <person name="Sun S."/>
            <person name="Springer D."/>
            <person name="Dromer F."/>
            <person name="Young S.K."/>
            <person name="Zeng Q."/>
            <person name="Gargeya S."/>
            <person name="Fitzgerald M."/>
            <person name="Abouelleil A."/>
            <person name="Alvarado L."/>
            <person name="Berlin A.M."/>
            <person name="Chapman S.B."/>
            <person name="Dewar J."/>
            <person name="Goldberg J."/>
            <person name="Griggs A."/>
            <person name="Gujja S."/>
            <person name="Hansen M."/>
            <person name="Howarth C."/>
            <person name="Imamovic A."/>
            <person name="Larimer J."/>
            <person name="McCowan C."/>
            <person name="Murphy C."/>
            <person name="Pearson M."/>
            <person name="Priest M."/>
            <person name="Roberts A."/>
            <person name="Saif S."/>
            <person name="Shea T."/>
            <person name="Sykes S."/>
            <person name="Wortman J."/>
            <person name="Nusbaum C."/>
            <person name="Birren B."/>
        </authorList>
    </citation>
    <scope>NUCLEOTIDE SEQUENCE</scope>
    <source>
        <strain evidence="15">CBS 10117</strain>
    </source>
</reference>
<dbReference type="GO" id="GO:0004497">
    <property type="term" value="F:monooxygenase activity"/>
    <property type="evidence" value="ECO:0007669"/>
    <property type="project" value="UniProtKB-KW"/>
</dbReference>
<dbReference type="AlphaFoldDB" id="A0A1A6A733"/>
<evidence type="ECO:0000256" key="13">
    <source>
        <dbReference type="SAM" id="SignalP"/>
    </source>
</evidence>
<evidence type="ECO:0000256" key="10">
    <source>
        <dbReference type="ARBA" id="ARBA00023180"/>
    </source>
</evidence>
<keyword evidence="16" id="KW-1185">Reference proteome</keyword>
<proteinExistence type="inferred from homology"/>
<keyword evidence="3" id="KW-0964">Secreted</keyword>
<evidence type="ECO:0000256" key="9">
    <source>
        <dbReference type="ARBA" id="ARBA00023157"/>
    </source>
</evidence>
<organism evidence="14">
    <name type="scientific">Kwoniella dejecticola CBS 10117</name>
    <dbReference type="NCBI Taxonomy" id="1296121"/>
    <lineage>
        <taxon>Eukaryota</taxon>
        <taxon>Fungi</taxon>
        <taxon>Dikarya</taxon>
        <taxon>Basidiomycota</taxon>
        <taxon>Agaricomycotina</taxon>
        <taxon>Tremellomycetes</taxon>
        <taxon>Tremellales</taxon>
        <taxon>Cryptococcaceae</taxon>
        <taxon>Kwoniella</taxon>
    </lineage>
</organism>
<reference evidence="14" key="1">
    <citation type="submission" date="2013-07" db="EMBL/GenBank/DDBJ databases">
        <title>The Genome Sequence of Cryptococcus dejecticola CBS10117.</title>
        <authorList>
            <consortium name="The Broad Institute Genome Sequencing Platform"/>
            <person name="Cuomo C."/>
            <person name="Litvintseva A."/>
            <person name="Chen Y."/>
            <person name="Heitman J."/>
            <person name="Sun S."/>
            <person name="Springer D."/>
            <person name="Dromer F."/>
            <person name="Young S.K."/>
            <person name="Zeng Q."/>
            <person name="Gargeya S."/>
            <person name="Fitzgerald M."/>
            <person name="Abouelleil A."/>
            <person name="Alvarado L."/>
            <person name="Berlin A.M."/>
            <person name="Chapman S.B."/>
            <person name="Dewar J."/>
            <person name="Goldberg J."/>
            <person name="Griggs A."/>
            <person name="Gujja S."/>
            <person name="Hansen M."/>
            <person name="Howarth C."/>
            <person name="Imamovic A."/>
            <person name="Larimer J."/>
            <person name="McCowan C."/>
            <person name="Murphy C."/>
            <person name="Pearson M."/>
            <person name="Priest M."/>
            <person name="Roberts A."/>
            <person name="Saif S."/>
            <person name="Shea T."/>
            <person name="Sykes S."/>
            <person name="Wortman J."/>
            <person name="Nusbaum C."/>
            <person name="Birren B."/>
        </authorList>
    </citation>
    <scope>NUCLEOTIDE SEQUENCE [LARGE SCALE GENOMIC DNA]</scope>
    <source>
        <strain evidence="14">CBS 10117</strain>
    </source>
</reference>
<evidence type="ECO:0000256" key="1">
    <source>
        <dbReference type="ARBA" id="ARBA00001973"/>
    </source>
</evidence>
<dbReference type="Pfam" id="PF22810">
    <property type="entry name" value="LPMO_AA14"/>
    <property type="match status" value="1"/>
</dbReference>
<keyword evidence="10" id="KW-0325">Glycoprotein</keyword>
<dbReference type="Gene3D" id="2.70.50.70">
    <property type="match status" value="1"/>
</dbReference>
<sequence>MPSIATSALIALLPLARAHMSMWAESMYGFSQSYEPVTPLSGKSFNEWWFHGNANDKPSAVTTLVPGQDLTLEMACQKGYTSFGSGNPTDDACPGDSGAYHAGGQTGSQSGWSGNSESSLMGCALAIAFKPTAAQTNMEDFTVMSIQESCVRQRLTSFSIPNNLPACPEGGCTCAWFWAGKNSANEMYMTGFRCDVSGGSGTTYPSPAPPRKGKISGATQPYYWANEPTNLDFTPTWETKPSYDSAWGWTPGAQTAAFGAAGSGSGSGSTNSSSGSGSGSGYGSGSGSTGGYGSGAASTAESGSGAGSGYGSSTATSSAGGNGGYGEPSPTSYTSSPSTSKSYGGGSDGENTGGDYAPSSSRTRGRRPRPTATQTSYNNEETSYGGNDGSYSGEEEEDGEDTPPWQELAADSEGVEGSGSDSGEQALVEQKPKNCKRKRHYRRSRVRRAHSP</sequence>
<evidence type="ECO:0000256" key="7">
    <source>
        <dbReference type="ARBA" id="ARBA00023008"/>
    </source>
</evidence>
<dbReference type="OrthoDB" id="2019572at2759"/>
<evidence type="ECO:0000256" key="11">
    <source>
        <dbReference type="ARBA" id="ARBA00046340"/>
    </source>
</evidence>
<feature type="region of interest" description="Disordered" evidence="12">
    <location>
        <begin position="258"/>
        <end position="452"/>
    </location>
</feature>
<dbReference type="GO" id="GO:0005576">
    <property type="term" value="C:extracellular region"/>
    <property type="evidence" value="ECO:0007669"/>
    <property type="project" value="UniProtKB-SubCell"/>
</dbReference>
<dbReference type="KEGG" id="kdj:28967279"/>
<comment type="cofactor">
    <cofactor evidence="1">
        <name>Cu(2+)</name>
        <dbReference type="ChEBI" id="CHEBI:29036"/>
    </cofactor>
</comment>
<dbReference type="EMBL" id="KI894030">
    <property type="protein sequence ID" value="OBR85866.1"/>
    <property type="molecule type" value="Genomic_DNA"/>
</dbReference>
<dbReference type="STRING" id="1296121.A0A1A6A733"/>
<keyword evidence="9" id="KW-1015">Disulfide bond</keyword>
<dbReference type="EMBL" id="CP144533">
    <property type="protein sequence ID" value="WWC60981.1"/>
    <property type="molecule type" value="Genomic_DNA"/>
</dbReference>
<feature type="signal peptide" evidence="13">
    <location>
        <begin position="1"/>
        <end position="18"/>
    </location>
</feature>
<evidence type="ECO:0000256" key="4">
    <source>
        <dbReference type="ARBA" id="ARBA00022723"/>
    </source>
</evidence>
<evidence type="ECO:0000313" key="15">
    <source>
        <dbReference type="EMBL" id="WWC60981.1"/>
    </source>
</evidence>
<dbReference type="InterPro" id="IPR054497">
    <property type="entry name" value="LPMO_AA14"/>
</dbReference>
<keyword evidence="7" id="KW-0186">Copper</keyword>
<comment type="similarity">
    <text evidence="11">Belongs to the polysaccharide monooxygenase AA14 family.</text>
</comment>
<feature type="compositionally biased region" description="Gly residues" evidence="12">
    <location>
        <begin position="276"/>
        <end position="294"/>
    </location>
</feature>
<reference evidence="15" key="3">
    <citation type="submission" date="2024-02" db="EMBL/GenBank/DDBJ databases">
        <title>Comparative genomics of Cryptococcus and Kwoniella reveals pathogenesis evolution and contrasting modes of karyotype evolution via chromosome fusion or intercentromeric recombination.</title>
        <authorList>
            <person name="Coelho M.A."/>
            <person name="David-Palma M."/>
            <person name="Shea T."/>
            <person name="Bowers K."/>
            <person name="McGinley-Smith S."/>
            <person name="Mohammad A.W."/>
            <person name="Gnirke A."/>
            <person name="Yurkov A.M."/>
            <person name="Nowrousian M."/>
            <person name="Sun S."/>
            <person name="Cuomo C.A."/>
            <person name="Heitman J."/>
        </authorList>
    </citation>
    <scope>NUCLEOTIDE SEQUENCE</scope>
    <source>
        <strain evidence="15">CBS 10117</strain>
    </source>
</reference>
<keyword evidence="8" id="KW-0503">Monooxygenase</keyword>
<gene>
    <name evidence="14" type="ORF">I303_03580</name>
    <name evidence="15" type="ORF">I303_103558</name>
</gene>
<feature type="compositionally biased region" description="Basic residues" evidence="12">
    <location>
        <begin position="433"/>
        <end position="452"/>
    </location>
</feature>
<evidence type="ECO:0000256" key="8">
    <source>
        <dbReference type="ARBA" id="ARBA00023033"/>
    </source>
</evidence>
<feature type="region of interest" description="Disordered" evidence="12">
    <location>
        <begin position="94"/>
        <end position="114"/>
    </location>
</feature>
<comment type="subcellular location">
    <subcellularLocation>
        <location evidence="2">Secreted</location>
    </subcellularLocation>
</comment>
<dbReference type="GeneID" id="28967279"/>
<dbReference type="RefSeq" id="XP_018263708.1">
    <property type="nucleotide sequence ID" value="XM_018406900.1"/>
</dbReference>
<keyword evidence="6" id="KW-0560">Oxidoreductase</keyword>
<evidence type="ECO:0000256" key="2">
    <source>
        <dbReference type="ARBA" id="ARBA00004613"/>
    </source>
</evidence>
<evidence type="ECO:0000256" key="6">
    <source>
        <dbReference type="ARBA" id="ARBA00023002"/>
    </source>
</evidence>
<feature type="chain" id="PRO_5008342163" evidence="13">
    <location>
        <begin position="19"/>
        <end position="452"/>
    </location>
</feature>